<feature type="transmembrane region" description="Helical" evidence="6">
    <location>
        <begin position="393"/>
        <end position="416"/>
    </location>
</feature>
<organism evidence="8">
    <name type="scientific">Schlesneria paludicola</name>
    <dbReference type="NCBI Taxonomy" id="360056"/>
    <lineage>
        <taxon>Bacteria</taxon>
        <taxon>Pseudomonadati</taxon>
        <taxon>Planctomycetota</taxon>
        <taxon>Planctomycetia</taxon>
        <taxon>Planctomycetales</taxon>
        <taxon>Planctomycetaceae</taxon>
        <taxon>Schlesneria</taxon>
    </lineage>
</organism>
<evidence type="ECO:0000259" key="7">
    <source>
        <dbReference type="Pfam" id="PF03176"/>
    </source>
</evidence>
<feature type="transmembrane region" description="Helical" evidence="6">
    <location>
        <begin position="832"/>
        <end position="855"/>
    </location>
</feature>
<dbReference type="PANTHER" id="PTHR33406:SF12">
    <property type="entry name" value="BLR2997 PROTEIN"/>
    <property type="match status" value="1"/>
</dbReference>
<sequence>MPHLLERRDPLGNSAAVWILAALLFLVPLAWWSLRQLRLENDITTWLPPDDPELQVLNWAHRLFPNEDRLIITWEGSALGDPRIDDLRKRLEPVPDKDGVRRGGLPYIDDVLEPRELLIRMRENKVPPQEAARRLTGLMLGHGPLRVRLTERGRGRSRHWRAELPEIAERDLGLKLFVHDPEPDLATTAQIPGFTSAADEAIPAAPPAVLLPNGELDDSTDVEHDLALSWQGMGVGTPQTQRVVEWLRNYRDFNGGGAGAPLVERCFFVAGAPAALAVTLSEAGQADLKETLRQIRQAARQAGIPEHALKLGGSAVVSSELNREVAHAAWDVHHPITRLHRRSVILTSVLVGAVLALVMVRDVRLAAIVLGASLLSTYLAVALVPVTGGSMNLVLVVMPTLLMVITLSASIHVANYWRHAAAVEPHAAAVEAARRAFLPCLLAAVTTAIGLASLCTSRLSPVREFGLYAALGTGLSFFVAAYAVPSLLMLWRGKAPALAELDHPGWRWLGGWLVQHPAAGAAVFLGICAACSWGLTRFQTETKVIRFFGDTSRIVQDYWYLENHLAGVIPVETIVRFDAAAQDETCFLDRMELVRTVTERLRQHPEISGCLALPDFQPVSEGPEGSSMLARSKYYRRASILQDRVRSGEIPGVEAFYTMAGQHADAVHPQDHAWSEAGDELWRITAQVNVMTDASYAAILDDIHRTAQEVLRLQPGARHVVTGTVPLFLQTQEAVLNSLISSSLVALGLILAVLVIQLRSLWAALVALIPNVLPITVVFGCISYWGLRVDIGTMITASIALGMSVDSTLHLLTWFRRRLAEGVERRQAVIETLVHCGPAVWQTSCAVALGLLMLVPAELQLISRFGWLMAVMVGTALLGDVVLLPQLLASPLGQLFVPAITPPVVGDSSPVVGNASTVVGDTAAPRIELADTLPSEREAA</sequence>
<comment type="caution">
    <text evidence="8">The sequence shown here is derived from an EMBL/GenBank/DDBJ whole genome shotgun (WGS) entry which is preliminary data.</text>
</comment>
<feature type="transmembrane region" description="Helical" evidence="6">
    <location>
        <begin position="511"/>
        <end position="536"/>
    </location>
</feature>
<keyword evidence="3 6" id="KW-0812">Transmembrane</keyword>
<feature type="transmembrane region" description="Helical" evidence="6">
    <location>
        <begin position="15"/>
        <end position="34"/>
    </location>
</feature>
<keyword evidence="5 6" id="KW-0472">Membrane</keyword>
<feature type="transmembrane region" description="Helical" evidence="6">
    <location>
        <begin position="436"/>
        <end position="455"/>
    </location>
</feature>
<feature type="transmembrane region" description="Helical" evidence="6">
    <location>
        <begin position="467"/>
        <end position="491"/>
    </location>
</feature>
<dbReference type="GO" id="GO:0005886">
    <property type="term" value="C:plasma membrane"/>
    <property type="evidence" value="ECO:0007669"/>
    <property type="project" value="UniProtKB-SubCell"/>
</dbReference>
<evidence type="ECO:0000256" key="4">
    <source>
        <dbReference type="ARBA" id="ARBA00022989"/>
    </source>
</evidence>
<dbReference type="EMBL" id="DSVQ01000015">
    <property type="protein sequence ID" value="HGT39797.1"/>
    <property type="molecule type" value="Genomic_DNA"/>
</dbReference>
<dbReference type="PANTHER" id="PTHR33406">
    <property type="entry name" value="MEMBRANE PROTEIN MJ1562-RELATED"/>
    <property type="match status" value="1"/>
</dbReference>
<feature type="transmembrane region" description="Helical" evidence="6">
    <location>
        <begin position="762"/>
        <end position="787"/>
    </location>
</feature>
<dbReference type="SUPFAM" id="SSF82866">
    <property type="entry name" value="Multidrug efflux transporter AcrB transmembrane domain"/>
    <property type="match status" value="2"/>
</dbReference>
<evidence type="ECO:0000256" key="6">
    <source>
        <dbReference type="SAM" id="Phobius"/>
    </source>
</evidence>
<evidence type="ECO:0000256" key="2">
    <source>
        <dbReference type="ARBA" id="ARBA00022475"/>
    </source>
</evidence>
<dbReference type="Gene3D" id="1.20.1640.10">
    <property type="entry name" value="Multidrug efflux transporter AcrB transmembrane domain"/>
    <property type="match status" value="2"/>
</dbReference>
<dbReference type="InterPro" id="IPR050545">
    <property type="entry name" value="Mycobact_MmpL"/>
</dbReference>
<accession>A0A7C4LNW4</accession>
<feature type="domain" description="Membrane transport protein MMPL" evidence="7">
    <location>
        <begin position="274"/>
        <end position="517"/>
    </location>
</feature>
<name>A0A7C4LNW4_9PLAN</name>
<feature type="domain" description="Membrane transport protein MMPL" evidence="7">
    <location>
        <begin position="688"/>
        <end position="889"/>
    </location>
</feature>
<feature type="transmembrane region" description="Helical" evidence="6">
    <location>
        <begin position="734"/>
        <end position="756"/>
    </location>
</feature>
<evidence type="ECO:0000256" key="3">
    <source>
        <dbReference type="ARBA" id="ARBA00022692"/>
    </source>
</evidence>
<proteinExistence type="predicted"/>
<feature type="transmembrane region" description="Helical" evidence="6">
    <location>
        <begin position="343"/>
        <end position="360"/>
    </location>
</feature>
<feature type="transmembrane region" description="Helical" evidence="6">
    <location>
        <begin position="366"/>
        <end position="386"/>
    </location>
</feature>
<gene>
    <name evidence="8" type="ORF">ENS64_11130</name>
</gene>
<protein>
    <recommendedName>
        <fullName evidence="7">Membrane transport protein MMPL domain-containing protein</fullName>
    </recommendedName>
</protein>
<dbReference type="AlphaFoldDB" id="A0A7C4LNW4"/>
<feature type="transmembrane region" description="Helical" evidence="6">
    <location>
        <begin position="867"/>
        <end position="888"/>
    </location>
</feature>
<dbReference type="InterPro" id="IPR004869">
    <property type="entry name" value="MMPL_dom"/>
</dbReference>
<comment type="subcellular location">
    <subcellularLocation>
        <location evidence="1">Cell membrane</location>
        <topology evidence="1">Multi-pass membrane protein</topology>
    </subcellularLocation>
</comment>
<evidence type="ECO:0000256" key="5">
    <source>
        <dbReference type="ARBA" id="ARBA00023136"/>
    </source>
</evidence>
<reference evidence="8" key="1">
    <citation type="journal article" date="2020" name="mSystems">
        <title>Genome- and Community-Level Interaction Insights into Carbon Utilization and Element Cycling Functions of Hydrothermarchaeota in Hydrothermal Sediment.</title>
        <authorList>
            <person name="Zhou Z."/>
            <person name="Liu Y."/>
            <person name="Xu W."/>
            <person name="Pan J."/>
            <person name="Luo Z.H."/>
            <person name="Li M."/>
        </authorList>
    </citation>
    <scope>NUCLEOTIDE SEQUENCE [LARGE SCALE GENOMIC DNA]</scope>
    <source>
        <strain evidence="8">SpSt-508</strain>
    </source>
</reference>
<dbReference type="Pfam" id="PF03176">
    <property type="entry name" value="MMPL"/>
    <property type="match status" value="2"/>
</dbReference>
<keyword evidence="4 6" id="KW-1133">Transmembrane helix</keyword>
<evidence type="ECO:0000313" key="8">
    <source>
        <dbReference type="EMBL" id="HGT39797.1"/>
    </source>
</evidence>
<evidence type="ECO:0000256" key="1">
    <source>
        <dbReference type="ARBA" id="ARBA00004651"/>
    </source>
</evidence>
<keyword evidence="2" id="KW-1003">Cell membrane</keyword>